<dbReference type="PANTHER" id="PTHR36439:SF1">
    <property type="entry name" value="DUF1697 DOMAIN-CONTAINING PROTEIN"/>
    <property type="match status" value="1"/>
</dbReference>
<organism evidence="1 2">
    <name type="scientific">Glycomyces buryatensis</name>
    <dbReference type="NCBI Taxonomy" id="2570927"/>
    <lineage>
        <taxon>Bacteria</taxon>
        <taxon>Bacillati</taxon>
        <taxon>Actinomycetota</taxon>
        <taxon>Actinomycetes</taxon>
        <taxon>Glycomycetales</taxon>
        <taxon>Glycomycetaceae</taxon>
        <taxon>Glycomyces</taxon>
    </lineage>
</organism>
<dbReference type="Proteomes" id="UP000308760">
    <property type="component" value="Unassembled WGS sequence"/>
</dbReference>
<dbReference type="AlphaFoldDB" id="A0A4S8PQP7"/>
<dbReference type="RefSeq" id="WP_136537308.1">
    <property type="nucleotide sequence ID" value="NZ_STGY01000083.1"/>
</dbReference>
<dbReference type="EMBL" id="STGY01000083">
    <property type="protein sequence ID" value="THV33427.1"/>
    <property type="molecule type" value="Genomic_DNA"/>
</dbReference>
<comment type="caution">
    <text evidence="1">The sequence shown here is derived from an EMBL/GenBank/DDBJ whole genome shotgun (WGS) entry which is preliminary data.</text>
</comment>
<reference evidence="2" key="1">
    <citation type="submission" date="2019-04" db="EMBL/GenBank/DDBJ databases">
        <title>Nocardioides xinjiangensis sp. nov.</title>
        <authorList>
            <person name="Liu S."/>
        </authorList>
    </citation>
    <scope>NUCLEOTIDE SEQUENCE [LARGE SCALE GENOMIC DNA]</scope>
    <source>
        <strain evidence="2">18</strain>
    </source>
</reference>
<dbReference type="PANTHER" id="PTHR36439">
    <property type="entry name" value="BLL4334 PROTEIN"/>
    <property type="match status" value="1"/>
</dbReference>
<keyword evidence="2" id="KW-1185">Reference proteome</keyword>
<dbReference type="Gene3D" id="3.30.70.1280">
    <property type="entry name" value="SP0830-like domains"/>
    <property type="match status" value="1"/>
</dbReference>
<proteinExistence type="predicted"/>
<name>A0A4S8PQP7_9ACTN</name>
<dbReference type="InterPro" id="IPR012545">
    <property type="entry name" value="DUF1697"/>
</dbReference>
<gene>
    <name evidence="1" type="ORF">FAB82_25095</name>
</gene>
<accession>A0A4S8PQP7</accession>
<dbReference type="OrthoDB" id="9806494at2"/>
<dbReference type="SUPFAM" id="SSF160379">
    <property type="entry name" value="SP0830-like"/>
    <property type="match status" value="1"/>
</dbReference>
<reference evidence="1 2" key="2">
    <citation type="submission" date="2019-05" db="EMBL/GenBank/DDBJ databases">
        <title>Glycomyces buryatensis sp. nov.</title>
        <authorList>
            <person name="Nikitina E."/>
        </authorList>
    </citation>
    <scope>NUCLEOTIDE SEQUENCE [LARGE SCALE GENOMIC DNA]</scope>
    <source>
        <strain evidence="1 2">18</strain>
    </source>
</reference>
<dbReference type="Pfam" id="PF08002">
    <property type="entry name" value="DUF1697"/>
    <property type="match status" value="1"/>
</dbReference>
<sequence length="231" mass="24631">MAGQVHRGFFSAGVQLQDGGRERIPHGPDPATPLALPARRLPLPVVSAARRKRGPIVTRMAALLRGVNVGGHRKLPMSEFRDLLGGLGFGAVATYIQSGNAVFDAPGRPGEVAAAIGEAVAERFGFTVPVMVRTAAEIEALLDADPFAGRGLDESKVIVMFLDAAPPVLEVPEDCPEEVVAAGREVWVYYPTGQGTSRLGQRGFWKPIGEAAMTGRNLRTLKRLRDMANGE</sequence>
<evidence type="ECO:0000313" key="2">
    <source>
        <dbReference type="Proteomes" id="UP000308760"/>
    </source>
</evidence>
<protein>
    <submittedName>
        <fullName evidence="1">DUF1697 domain-containing protein</fullName>
    </submittedName>
</protein>
<evidence type="ECO:0000313" key="1">
    <source>
        <dbReference type="EMBL" id="THV33427.1"/>
    </source>
</evidence>